<comment type="caution">
    <text evidence="4">The sequence shown here is derived from an EMBL/GenBank/DDBJ whole genome shotgun (WGS) entry which is preliminary data.</text>
</comment>
<dbReference type="RefSeq" id="WP_198474899.1">
    <property type="nucleotide sequence ID" value="NZ_JADGMQ010000002.1"/>
</dbReference>
<sequence length="707" mass="80869">MKTLGGIIKSTLSVVRPSEKLTISQWAAKRRYINVPGAHVGLWSADKTPYLPEPLDTLGSLDFTAMVFVGPARTGKTDMMFNWMGYTADNDPADMLIYGMTQSRAEEIGKSEWNKFVAAKRPDEERSIIQRLLRPGKQNVLDKYWLNGTETMFRWPSITELSGKTKPRVWIEDYDRIQPDPDDIDKQGTAFDLARKRTTTFKRFAMTGIEASPGFEVSDPNWIAATPHEAPPTKGILGIYNRGDRRRWYWRCPHCNEAFIPQFKLLAWPDEGENLERSEQVYMVCPQNGCVITPDQKFELNKNGRWIKEGQTWNEDGSITGKARRSEIASFWMEGPAAGFQTWQGLVLNYLDAMDEYRRSGSEGPLKKTMNTDQGVPYEKPKDENARLPEVLKARAEDWGAGHSFESKEPTVPEWVRFLVATVDIQARSFVVQVTGFGEYGEMTLVDMFKIRMSNRVDEKDARRPLLPIDPAAHAEDWDMLIPEVIEKTYPLADGSGRRMPIKISGSDSAGKDGFTTNAVAFWQRLRDDPEGRNYHRRFHLLKGDHPRDGQWLRLQSFYDSNTNGNMAFLRGKIPYQRLNSNALKDRLNVILMRSDPGGARFRFPTWAPNFFYTQLCAENRVSGKGWVAPSGKRNEAFDLSYYSIALCLMPEIALDRIKWDEPDRVPGWAKPWAENDFIIQPDGEVIFMQKPPVDRKQLEDAASEWV</sequence>
<keyword evidence="5" id="KW-1185">Reference proteome</keyword>
<evidence type="ECO:0000259" key="2">
    <source>
        <dbReference type="Pfam" id="PF05876"/>
    </source>
</evidence>
<dbReference type="Proteomes" id="UP000601789">
    <property type="component" value="Unassembled WGS sequence"/>
</dbReference>
<dbReference type="EMBL" id="JADGMQ010000002">
    <property type="protein sequence ID" value="MBI1620007.1"/>
    <property type="molecule type" value="Genomic_DNA"/>
</dbReference>
<organism evidence="4 5">
    <name type="scientific">Aquamicrobium zhengzhouense</name>
    <dbReference type="NCBI Taxonomy" id="2781738"/>
    <lineage>
        <taxon>Bacteria</taxon>
        <taxon>Pseudomonadati</taxon>
        <taxon>Pseudomonadota</taxon>
        <taxon>Alphaproteobacteria</taxon>
        <taxon>Hyphomicrobiales</taxon>
        <taxon>Phyllobacteriaceae</taxon>
        <taxon>Aquamicrobium</taxon>
    </lineage>
</organism>
<reference evidence="4 5" key="1">
    <citation type="submission" date="2020-10" db="EMBL/GenBank/DDBJ databases">
        <title>Aquamicrobium zhengzhouensis sp. nov., a exopolysaccharide producing bacterium isolated from farmland soil.</title>
        <authorList>
            <person name="Wang X."/>
        </authorList>
    </citation>
    <scope>NUCLEOTIDE SEQUENCE [LARGE SCALE GENOMIC DNA]</scope>
    <source>
        <strain evidence="5">cd-1</strain>
    </source>
</reference>
<dbReference type="PANTHER" id="PTHR34413:SF2">
    <property type="entry name" value="PROPHAGE TAIL FIBER ASSEMBLY PROTEIN HOMOLOG TFAE-RELATED"/>
    <property type="match status" value="1"/>
</dbReference>
<evidence type="ECO:0000313" key="5">
    <source>
        <dbReference type="Proteomes" id="UP000601789"/>
    </source>
</evidence>
<gene>
    <name evidence="4" type="ORF">IOD40_04930</name>
</gene>
<evidence type="ECO:0000313" key="4">
    <source>
        <dbReference type="EMBL" id="MBI1620007.1"/>
    </source>
</evidence>
<accession>A0ABS0S9R0</accession>
<evidence type="ECO:0000259" key="3">
    <source>
        <dbReference type="Pfam" id="PF20454"/>
    </source>
</evidence>
<dbReference type="PANTHER" id="PTHR34413">
    <property type="entry name" value="PROPHAGE TAIL FIBER ASSEMBLY PROTEIN HOMOLOG TFAE-RELATED-RELATED"/>
    <property type="match status" value="1"/>
</dbReference>
<dbReference type="InterPro" id="IPR046453">
    <property type="entry name" value="GpA_ATPase"/>
</dbReference>
<dbReference type="Pfam" id="PF20454">
    <property type="entry name" value="GpA_nuclease"/>
    <property type="match status" value="1"/>
</dbReference>
<proteinExistence type="predicted"/>
<evidence type="ECO:0000256" key="1">
    <source>
        <dbReference type="SAM" id="MobiDB-lite"/>
    </source>
</evidence>
<feature type="domain" description="Terminase large subunit GpA endonuclease" evidence="3">
    <location>
        <begin position="328"/>
        <end position="660"/>
    </location>
</feature>
<protein>
    <submittedName>
        <fullName evidence="4">Phage terminase large subunit family protein</fullName>
    </submittedName>
</protein>
<name>A0ABS0S9R0_9HYPH</name>
<feature type="region of interest" description="Disordered" evidence="1">
    <location>
        <begin position="361"/>
        <end position="382"/>
    </location>
</feature>
<dbReference type="InterPro" id="IPR051220">
    <property type="entry name" value="TFA_Chaperone"/>
</dbReference>
<dbReference type="InterPro" id="IPR046454">
    <property type="entry name" value="GpA_endonuclease"/>
</dbReference>
<dbReference type="Pfam" id="PF05876">
    <property type="entry name" value="GpA_ATPase"/>
    <property type="match status" value="1"/>
</dbReference>
<feature type="domain" description="Phage terminase large subunit GpA ATPase" evidence="2">
    <location>
        <begin position="38"/>
        <end position="306"/>
    </location>
</feature>